<comment type="catalytic activity">
    <reaction evidence="1">
        <text>ATP + protein L-histidine = ADP + protein N-phospho-L-histidine.</text>
        <dbReference type="EC" id="2.7.13.3"/>
    </reaction>
</comment>
<dbReference type="PANTHER" id="PTHR45528:SF1">
    <property type="entry name" value="SENSOR HISTIDINE KINASE CPXA"/>
    <property type="match status" value="1"/>
</dbReference>
<evidence type="ECO:0000256" key="4">
    <source>
        <dbReference type="ARBA" id="ARBA00022475"/>
    </source>
</evidence>
<dbReference type="InterPro" id="IPR036097">
    <property type="entry name" value="HisK_dim/P_sf"/>
</dbReference>
<name>A0AAX3X1X0_9BACI</name>
<dbReference type="CDD" id="cd00082">
    <property type="entry name" value="HisKA"/>
    <property type="match status" value="1"/>
</dbReference>
<evidence type="ECO:0000259" key="15">
    <source>
        <dbReference type="PROSITE" id="PS50109"/>
    </source>
</evidence>
<dbReference type="PANTHER" id="PTHR45528">
    <property type="entry name" value="SENSOR HISTIDINE KINASE CPXA"/>
    <property type="match status" value="1"/>
</dbReference>
<keyword evidence="7 14" id="KW-0812">Transmembrane</keyword>
<dbReference type="Gene3D" id="3.30.565.10">
    <property type="entry name" value="Histidine kinase-like ATPase, C-terminal domain"/>
    <property type="match status" value="1"/>
</dbReference>
<proteinExistence type="predicted"/>
<evidence type="ECO:0000256" key="7">
    <source>
        <dbReference type="ARBA" id="ARBA00022692"/>
    </source>
</evidence>
<dbReference type="SUPFAM" id="SSF47384">
    <property type="entry name" value="Homodimeric domain of signal transducing histidine kinase"/>
    <property type="match status" value="1"/>
</dbReference>
<feature type="domain" description="Histidine kinase" evidence="15">
    <location>
        <begin position="252"/>
        <end position="468"/>
    </location>
</feature>
<evidence type="ECO:0000256" key="13">
    <source>
        <dbReference type="ARBA" id="ARBA00023136"/>
    </source>
</evidence>
<dbReference type="Gene3D" id="1.10.287.130">
    <property type="match status" value="1"/>
</dbReference>
<feature type="domain" description="HAMP" evidence="16">
    <location>
        <begin position="185"/>
        <end position="237"/>
    </location>
</feature>
<dbReference type="GO" id="GO:0005524">
    <property type="term" value="F:ATP binding"/>
    <property type="evidence" value="ECO:0007669"/>
    <property type="project" value="UniProtKB-KW"/>
</dbReference>
<organism evidence="17 18">
    <name type="scientific">Lysinibacillus pakistanensis</name>
    <dbReference type="NCBI Taxonomy" id="759811"/>
    <lineage>
        <taxon>Bacteria</taxon>
        <taxon>Bacillati</taxon>
        <taxon>Bacillota</taxon>
        <taxon>Bacilli</taxon>
        <taxon>Bacillales</taxon>
        <taxon>Bacillaceae</taxon>
        <taxon>Lysinibacillus</taxon>
    </lineage>
</organism>
<evidence type="ECO:0000256" key="1">
    <source>
        <dbReference type="ARBA" id="ARBA00000085"/>
    </source>
</evidence>
<dbReference type="SMART" id="SM00387">
    <property type="entry name" value="HATPase_c"/>
    <property type="match status" value="1"/>
</dbReference>
<evidence type="ECO:0000256" key="6">
    <source>
        <dbReference type="ARBA" id="ARBA00022679"/>
    </source>
</evidence>
<dbReference type="SMART" id="SM00388">
    <property type="entry name" value="HisKA"/>
    <property type="match status" value="1"/>
</dbReference>
<dbReference type="SMART" id="SM00304">
    <property type="entry name" value="HAMP"/>
    <property type="match status" value="1"/>
</dbReference>
<dbReference type="EMBL" id="CP126101">
    <property type="protein sequence ID" value="WHY54045.1"/>
    <property type="molecule type" value="Genomic_DNA"/>
</dbReference>
<sequence length="471" mass="54155">MKNRTKLWLLMIISIFGSIIIFIALSLVVGSILDKGYNLNKLNALSEDIIATIRQKGTGGSQEIKPILDSLHKEHTAIHFAWIQPDGTKIYDTSGDLDDYDFSKLADRFLNMPSNLWAEDENISFIYSIMLDQQSYYLLISLPSQAMKQGQFYFFIRTSKVLVSLLLPILTAFIVPYLLAIWFFSWMNRRISKLNNALSQVNLQSNSIVLEDETKDEIGQLSQHYNSMVQRIHSQVVEIEQFENRRKQLLSNLSHDLRTPLTMILGYAETIRSGLYKDERELKASAKIILQRSRYMDRLLDQLLDITKQNTNVLTLQLAPHNLSEILRKIIADYLLLLDGQDYHVDIDIEDADILMQIDAALIERAIRNLVDNAIRYGKEGYYLGVALIEHQNEVWITIKDKGQGIALEEQQRVFERFYRSDQGRQGEGLGIGLSIVQEIVALHQGNIRLTSTPYEETIFHIQLTKRNCSP</sequence>
<dbReference type="PRINTS" id="PR00344">
    <property type="entry name" value="BCTRLSENSOR"/>
</dbReference>
<dbReference type="Pfam" id="PF02518">
    <property type="entry name" value="HATPase_c"/>
    <property type="match status" value="1"/>
</dbReference>
<evidence type="ECO:0000256" key="10">
    <source>
        <dbReference type="ARBA" id="ARBA00022840"/>
    </source>
</evidence>
<dbReference type="Gene3D" id="6.10.340.10">
    <property type="match status" value="1"/>
</dbReference>
<evidence type="ECO:0000256" key="9">
    <source>
        <dbReference type="ARBA" id="ARBA00022777"/>
    </source>
</evidence>
<accession>A0AAX3X1X0</accession>
<dbReference type="EC" id="2.7.13.3" evidence="3"/>
<dbReference type="InterPro" id="IPR003661">
    <property type="entry name" value="HisK_dim/P_dom"/>
</dbReference>
<protein>
    <recommendedName>
        <fullName evidence="3">histidine kinase</fullName>
        <ecNumber evidence="3">2.7.13.3</ecNumber>
    </recommendedName>
</protein>
<dbReference type="PROSITE" id="PS50885">
    <property type="entry name" value="HAMP"/>
    <property type="match status" value="1"/>
</dbReference>
<keyword evidence="6" id="KW-0808">Transferase</keyword>
<dbReference type="InterPro" id="IPR005467">
    <property type="entry name" value="His_kinase_dom"/>
</dbReference>
<dbReference type="FunFam" id="3.30.565.10:FF:000006">
    <property type="entry name" value="Sensor histidine kinase WalK"/>
    <property type="match status" value="1"/>
</dbReference>
<reference evidence="17" key="1">
    <citation type="submission" date="2023-05" db="EMBL/GenBank/DDBJ databases">
        <title>Comparative genomics of Bacillaceae isolates and their secondary metabolite potential.</title>
        <authorList>
            <person name="Song L."/>
            <person name="Nielsen L.J."/>
            <person name="Mohite O."/>
            <person name="Xu X."/>
            <person name="Weber T."/>
            <person name="Kovacs A.T."/>
        </authorList>
    </citation>
    <scope>NUCLEOTIDE SEQUENCE</scope>
    <source>
        <strain evidence="17">LY1</strain>
    </source>
</reference>
<evidence type="ECO:0000256" key="5">
    <source>
        <dbReference type="ARBA" id="ARBA00022553"/>
    </source>
</evidence>
<dbReference type="Pfam" id="PF00512">
    <property type="entry name" value="HisKA"/>
    <property type="match status" value="1"/>
</dbReference>
<gene>
    <name evidence="17" type="ORF">QNH24_12645</name>
</gene>
<evidence type="ECO:0000313" key="18">
    <source>
        <dbReference type="Proteomes" id="UP001178322"/>
    </source>
</evidence>
<evidence type="ECO:0000256" key="11">
    <source>
        <dbReference type="ARBA" id="ARBA00022989"/>
    </source>
</evidence>
<feature type="transmembrane region" description="Helical" evidence="14">
    <location>
        <begin position="161"/>
        <end position="184"/>
    </location>
</feature>
<keyword evidence="8" id="KW-0547">Nucleotide-binding</keyword>
<dbReference type="CDD" id="cd00075">
    <property type="entry name" value="HATPase"/>
    <property type="match status" value="1"/>
</dbReference>
<feature type="transmembrane region" description="Helical" evidence="14">
    <location>
        <begin position="7"/>
        <end position="33"/>
    </location>
</feature>
<evidence type="ECO:0000313" key="17">
    <source>
        <dbReference type="EMBL" id="WHY54045.1"/>
    </source>
</evidence>
<evidence type="ECO:0000256" key="3">
    <source>
        <dbReference type="ARBA" id="ARBA00012438"/>
    </source>
</evidence>
<dbReference type="Pfam" id="PF00672">
    <property type="entry name" value="HAMP"/>
    <property type="match status" value="1"/>
</dbReference>
<evidence type="ECO:0000256" key="8">
    <source>
        <dbReference type="ARBA" id="ARBA00022741"/>
    </source>
</evidence>
<dbReference type="SUPFAM" id="SSF55874">
    <property type="entry name" value="ATPase domain of HSP90 chaperone/DNA topoisomerase II/histidine kinase"/>
    <property type="match status" value="1"/>
</dbReference>
<dbReference type="GO" id="GO:0000155">
    <property type="term" value="F:phosphorelay sensor kinase activity"/>
    <property type="evidence" value="ECO:0007669"/>
    <property type="project" value="InterPro"/>
</dbReference>
<keyword evidence="13 14" id="KW-0472">Membrane</keyword>
<keyword evidence="5" id="KW-0597">Phosphoprotein</keyword>
<keyword evidence="4" id="KW-1003">Cell membrane</keyword>
<dbReference type="InterPro" id="IPR004358">
    <property type="entry name" value="Sig_transdc_His_kin-like_C"/>
</dbReference>
<dbReference type="CDD" id="cd06225">
    <property type="entry name" value="HAMP"/>
    <property type="match status" value="1"/>
</dbReference>
<keyword evidence="9 17" id="KW-0418">Kinase</keyword>
<evidence type="ECO:0000256" key="12">
    <source>
        <dbReference type="ARBA" id="ARBA00023012"/>
    </source>
</evidence>
<dbReference type="AlphaFoldDB" id="A0AAX3X1X0"/>
<comment type="subcellular location">
    <subcellularLocation>
        <location evidence="2">Cell membrane</location>
        <topology evidence="2">Multi-pass membrane protein</topology>
    </subcellularLocation>
</comment>
<dbReference type="InterPro" id="IPR003594">
    <property type="entry name" value="HATPase_dom"/>
</dbReference>
<keyword evidence="12" id="KW-0902">Two-component regulatory system</keyword>
<dbReference type="PROSITE" id="PS50109">
    <property type="entry name" value="HIS_KIN"/>
    <property type="match status" value="1"/>
</dbReference>
<dbReference type="InterPro" id="IPR003660">
    <property type="entry name" value="HAMP_dom"/>
</dbReference>
<dbReference type="FunFam" id="1.10.287.130:FF:000001">
    <property type="entry name" value="Two-component sensor histidine kinase"/>
    <property type="match status" value="1"/>
</dbReference>
<evidence type="ECO:0000259" key="16">
    <source>
        <dbReference type="PROSITE" id="PS50885"/>
    </source>
</evidence>
<dbReference type="InterPro" id="IPR036890">
    <property type="entry name" value="HATPase_C_sf"/>
</dbReference>
<keyword evidence="11 14" id="KW-1133">Transmembrane helix</keyword>
<dbReference type="InterPro" id="IPR050398">
    <property type="entry name" value="HssS/ArlS-like"/>
</dbReference>
<dbReference type="RefSeq" id="WP_283872611.1">
    <property type="nucleotide sequence ID" value="NZ_CP126101.1"/>
</dbReference>
<evidence type="ECO:0000256" key="2">
    <source>
        <dbReference type="ARBA" id="ARBA00004651"/>
    </source>
</evidence>
<dbReference type="GO" id="GO:0005886">
    <property type="term" value="C:plasma membrane"/>
    <property type="evidence" value="ECO:0007669"/>
    <property type="project" value="UniProtKB-SubCell"/>
</dbReference>
<keyword evidence="10" id="KW-0067">ATP-binding</keyword>
<evidence type="ECO:0000256" key="14">
    <source>
        <dbReference type="SAM" id="Phobius"/>
    </source>
</evidence>
<dbReference type="Proteomes" id="UP001178322">
    <property type="component" value="Chromosome"/>
</dbReference>